<dbReference type="GO" id="GO:0016020">
    <property type="term" value="C:membrane"/>
    <property type="evidence" value="ECO:0007669"/>
    <property type="project" value="InterPro"/>
</dbReference>
<evidence type="ECO:0000313" key="9">
    <source>
        <dbReference type="EnsemblPlants" id="Ma04_p19460.1"/>
    </source>
</evidence>
<dbReference type="GO" id="GO:0016760">
    <property type="term" value="F:cellulose synthase (UDP-forming) activity"/>
    <property type="evidence" value="ECO:0007669"/>
    <property type="project" value="InterPro"/>
</dbReference>
<dbReference type="EnsemblPlants" id="Ma04_t19460.1">
    <property type="protein sequence ID" value="Ma04_p19460.1"/>
    <property type="gene ID" value="Ma04_g19460"/>
</dbReference>
<dbReference type="AlphaFoldDB" id="A0A804IRH9"/>
<feature type="transmembrane region" description="Helical" evidence="8">
    <location>
        <begin position="12"/>
        <end position="35"/>
    </location>
</feature>
<dbReference type="GO" id="GO:0012505">
    <property type="term" value="C:endomembrane system"/>
    <property type="evidence" value="ECO:0007669"/>
    <property type="project" value="UniProtKB-SubCell"/>
</dbReference>
<dbReference type="Gramene" id="Ma04_t19460.1">
    <property type="protein sequence ID" value="Ma04_p19460.1"/>
    <property type="gene ID" value="Ma04_g19460"/>
</dbReference>
<evidence type="ECO:0000256" key="2">
    <source>
        <dbReference type="ARBA" id="ARBA00022676"/>
    </source>
</evidence>
<keyword evidence="5 8" id="KW-1133">Transmembrane helix</keyword>
<evidence type="ECO:0000256" key="5">
    <source>
        <dbReference type="ARBA" id="ARBA00022989"/>
    </source>
</evidence>
<feature type="transmembrane region" description="Helical" evidence="8">
    <location>
        <begin position="138"/>
        <end position="156"/>
    </location>
</feature>
<keyword evidence="3" id="KW-0808">Transferase</keyword>
<organism evidence="9 10">
    <name type="scientific">Musa acuminata subsp. malaccensis</name>
    <name type="common">Wild banana</name>
    <name type="synonym">Musa malaccensis</name>
    <dbReference type="NCBI Taxonomy" id="214687"/>
    <lineage>
        <taxon>Eukaryota</taxon>
        <taxon>Viridiplantae</taxon>
        <taxon>Streptophyta</taxon>
        <taxon>Embryophyta</taxon>
        <taxon>Tracheophyta</taxon>
        <taxon>Spermatophyta</taxon>
        <taxon>Magnoliopsida</taxon>
        <taxon>Liliopsida</taxon>
        <taxon>Zingiberales</taxon>
        <taxon>Musaceae</taxon>
        <taxon>Musa</taxon>
    </lineage>
</organism>
<dbReference type="Proteomes" id="UP000012960">
    <property type="component" value="Unplaced"/>
</dbReference>
<dbReference type="InterPro" id="IPR005150">
    <property type="entry name" value="Cellulose_synth"/>
</dbReference>
<feature type="transmembrane region" description="Helical" evidence="8">
    <location>
        <begin position="110"/>
        <end position="132"/>
    </location>
</feature>
<keyword evidence="6 8" id="KW-0472">Membrane</keyword>
<evidence type="ECO:0000256" key="6">
    <source>
        <dbReference type="ARBA" id="ARBA00023136"/>
    </source>
</evidence>
<proteinExistence type="predicted"/>
<sequence>MTSNTGLNLNDWLGYPFTSIFLIGYCFLPALSLLPGQFIVQTLSVPYLIHLLVITLILAHLAAVIQGLLKVIAGIEISFTLTSKSAADDGDDEFADLYVVKWTSLMIPPLTIIMVNPIAIAVGVSRTIYNVIPQWSKLLGGLFFSFWVLAHLYPFAKGLMGRNTDDRLPVVGVHRHHYLTAAGGHQSSVGELADRRIIHVPLTRSLHSRAV</sequence>
<dbReference type="Pfam" id="PF03552">
    <property type="entry name" value="Cellulose_synt"/>
    <property type="match status" value="1"/>
</dbReference>
<dbReference type="GO" id="GO:0071555">
    <property type="term" value="P:cell wall organization"/>
    <property type="evidence" value="ECO:0007669"/>
    <property type="project" value="UniProtKB-KW"/>
</dbReference>
<comment type="subcellular location">
    <subcellularLocation>
        <location evidence="1">Endomembrane system</location>
    </subcellularLocation>
</comment>
<evidence type="ECO:0000256" key="1">
    <source>
        <dbReference type="ARBA" id="ARBA00004308"/>
    </source>
</evidence>
<dbReference type="OMA" id="GILELHW"/>
<reference evidence="9" key="1">
    <citation type="submission" date="2021-05" db="UniProtKB">
        <authorList>
            <consortium name="EnsemblPlants"/>
        </authorList>
    </citation>
    <scope>IDENTIFICATION</scope>
    <source>
        <strain evidence="9">subsp. malaccensis</strain>
    </source>
</reference>
<dbReference type="GO" id="GO:0030244">
    <property type="term" value="P:cellulose biosynthetic process"/>
    <property type="evidence" value="ECO:0007669"/>
    <property type="project" value="InterPro"/>
</dbReference>
<dbReference type="PANTHER" id="PTHR13301">
    <property type="entry name" value="X-BOX TRANSCRIPTION FACTOR-RELATED"/>
    <property type="match status" value="1"/>
</dbReference>
<keyword evidence="7" id="KW-0961">Cell wall biogenesis/degradation</keyword>
<evidence type="ECO:0000256" key="3">
    <source>
        <dbReference type="ARBA" id="ARBA00022679"/>
    </source>
</evidence>
<evidence type="ECO:0000256" key="7">
    <source>
        <dbReference type="ARBA" id="ARBA00023316"/>
    </source>
</evidence>
<accession>A0A804IRH9</accession>
<evidence type="ECO:0000256" key="8">
    <source>
        <dbReference type="SAM" id="Phobius"/>
    </source>
</evidence>
<name>A0A804IRH9_MUSAM</name>
<protein>
    <submittedName>
        <fullName evidence="9">Uncharacterized protein</fullName>
    </submittedName>
</protein>
<dbReference type="InParanoid" id="A0A804IRH9"/>
<feature type="transmembrane region" description="Helical" evidence="8">
    <location>
        <begin position="47"/>
        <end position="69"/>
    </location>
</feature>
<keyword evidence="2" id="KW-0328">Glycosyltransferase</keyword>
<evidence type="ECO:0000313" key="10">
    <source>
        <dbReference type="Proteomes" id="UP000012960"/>
    </source>
</evidence>
<keyword evidence="4 8" id="KW-0812">Transmembrane</keyword>
<keyword evidence="10" id="KW-1185">Reference proteome</keyword>
<evidence type="ECO:0000256" key="4">
    <source>
        <dbReference type="ARBA" id="ARBA00022692"/>
    </source>
</evidence>